<dbReference type="AlphaFoldDB" id="W7N4D2"/>
<keyword evidence="2" id="KW-1185">Reference proteome</keyword>
<dbReference type="RefSeq" id="XP_018757668.1">
    <property type="nucleotide sequence ID" value="XM_018899581.1"/>
</dbReference>
<dbReference type="Proteomes" id="UP000009096">
    <property type="component" value="Chromosome 9"/>
</dbReference>
<organism evidence="1 2">
    <name type="scientific">Gibberella moniliformis (strain M3125 / FGSC 7600)</name>
    <name type="common">Maize ear and stalk rot fungus</name>
    <name type="synonym">Fusarium verticillioides</name>
    <dbReference type="NCBI Taxonomy" id="334819"/>
    <lineage>
        <taxon>Eukaryota</taxon>
        <taxon>Fungi</taxon>
        <taxon>Dikarya</taxon>
        <taxon>Ascomycota</taxon>
        <taxon>Pezizomycotina</taxon>
        <taxon>Sordariomycetes</taxon>
        <taxon>Hypocreomycetidae</taxon>
        <taxon>Hypocreales</taxon>
        <taxon>Nectriaceae</taxon>
        <taxon>Fusarium</taxon>
        <taxon>Fusarium fujikuroi species complex</taxon>
    </lineage>
</organism>
<dbReference type="GeneID" id="30068021"/>
<evidence type="ECO:0000313" key="1">
    <source>
        <dbReference type="EMBL" id="EWG51477.1"/>
    </source>
</evidence>
<dbReference type="EMBL" id="DS022255">
    <property type="protein sequence ID" value="EWG51477.1"/>
    <property type="molecule type" value="Genomic_DNA"/>
</dbReference>
<proteinExistence type="predicted"/>
<dbReference type="HOGENOM" id="CLU_3143194_0_0_1"/>
<dbReference type="KEGG" id="fvr:FVEG_10431"/>
<dbReference type="EMBL" id="CM000586">
    <property type="protein sequence ID" value="EWG51477.1"/>
    <property type="molecule type" value="Genomic_DNA"/>
</dbReference>
<reference evidence="1 2" key="1">
    <citation type="journal article" date="2010" name="Nature">
        <title>Comparative genomics reveals mobile pathogenicity chromosomes in Fusarium.</title>
        <authorList>
            <person name="Ma L.J."/>
            <person name="van der Does H.C."/>
            <person name="Borkovich K.A."/>
            <person name="Coleman J.J."/>
            <person name="Daboussi M.J."/>
            <person name="Di Pietro A."/>
            <person name="Dufresne M."/>
            <person name="Freitag M."/>
            <person name="Grabherr M."/>
            <person name="Henrissat B."/>
            <person name="Houterman P.M."/>
            <person name="Kang S."/>
            <person name="Shim W.B."/>
            <person name="Woloshuk C."/>
            <person name="Xie X."/>
            <person name="Xu J.R."/>
            <person name="Antoniw J."/>
            <person name="Baker S.E."/>
            <person name="Bluhm B.H."/>
            <person name="Breakspear A."/>
            <person name="Brown D.W."/>
            <person name="Butchko R.A."/>
            <person name="Chapman S."/>
            <person name="Coulson R."/>
            <person name="Coutinho P.M."/>
            <person name="Danchin E.G."/>
            <person name="Diener A."/>
            <person name="Gale L.R."/>
            <person name="Gardiner D.M."/>
            <person name="Goff S."/>
            <person name="Hammond-Kosack K.E."/>
            <person name="Hilburn K."/>
            <person name="Hua-Van A."/>
            <person name="Jonkers W."/>
            <person name="Kazan K."/>
            <person name="Kodira C.D."/>
            <person name="Koehrsen M."/>
            <person name="Kumar L."/>
            <person name="Lee Y.H."/>
            <person name="Li L."/>
            <person name="Manners J.M."/>
            <person name="Miranda-Saavedra D."/>
            <person name="Mukherjee M."/>
            <person name="Park G."/>
            <person name="Park J."/>
            <person name="Park S.Y."/>
            <person name="Proctor R.H."/>
            <person name="Regev A."/>
            <person name="Ruiz-Roldan M.C."/>
            <person name="Sain D."/>
            <person name="Sakthikumar S."/>
            <person name="Sykes S."/>
            <person name="Schwartz D.C."/>
            <person name="Turgeon B.G."/>
            <person name="Wapinski I."/>
            <person name="Yoder O."/>
            <person name="Young S."/>
            <person name="Zeng Q."/>
            <person name="Zhou S."/>
            <person name="Galagan J."/>
            <person name="Cuomo C.A."/>
            <person name="Kistler H.C."/>
            <person name="Rep M."/>
        </authorList>
    </citation>
    <scope>NUCLEOTIDE SEQUENCE [LARGE SCALE GENOMIC DNA]</scope>
    <source>
        <strain evidence="2">M3125 / FGSC 7600</strain>
    </source>
</reference>
<accession>W7N4D2</accession>
<dbReference type="VEuPathDB" id="FungiDB:FVEG_10431"/>
<protein>
    <submittedName>
        <fullName evidence="1">Uncharacterized protein</fullName>
    </submittedName>
</protein>
<evidence type="ECO:0000313" key="2">
    <source>
        <dbReference type="Proteomes" id="UP000009096"/>
    </source>
</evidence>
<name>W7N4D2_GIBM7</name>
<gene>
    <name evidence="1" type="ORF">FVEG_10431</name>
</gene>
<sequence length="49" mass="5643">MSDRLEDIHLEDCWLYSQNCRNCTAHATQVIVYLPLLMVELSSSMLPTT</sequence>